<dbReference type="InterPro" id="IPR016882">
    <property type="entry name" value="SA1684"/>
</dbReference>
<evidence type="ECO:0000313" key="7">
    <source>
        <dbReference type="Proteomes" id="UP001209318"/>
    </source>
</evidence>
<keyword evidence="2 4" id="KW-0378">Hydrolase</keyword>
<evidence type="ECO:0000313" key="6">
    <source>
        <dbReference type="EMBL" id="MCU9614646.1"/>
    </source>
</evidence>
<gene>
    <name evidence="6" type="ORF">OEV98_13965</name>
</gene>
<dbReference type="PANTHER" id="PTHR39159">
    <property type="match status" value="1"/>
</dbReference>
<dbReference type="AlphaFoldDB" id="A0AAE3IWF6"/>
<keyword evidence="1 4" id="KW-0479">Metal-binding</keyword>
<dbReference type="RefSeq" id="WP_263073949.1">
    <property type="nucleotide sequence ID" value="NZ_JAOUSF010000004.1"/>
</dbReference>
<evidence type="ECO:0000256" key="4">
    <source>
        <dbReference type="HAMAP-Rule" id="MF_01568"/>
    </source>
</evidence>
<feature type="binding site" evidence="4">
    <location>
        <position position="123"/>
    </location>
    <ligand>
        <name>Mg(2+)</name>
        <dbReference type="ChEBI" id="CHEBI:18420"/>
        <label>2</label>
    </ligand>
</feature>
<evidence type="ECO:0000256" key="3">
    <source>
        <dbReference type="ARBA" id="ARBA00022842"/>
    </source>
</evidence>
<dbReference type="GO" id="GO:0017110">
    <property type="term" value="F:nucleoside diphosphate phosphatase activity"/>
    <property type="evidence" value="ECO:0007669"/>
    <property type="project" value="UniProtKB-UniRule"/>
</dbReference>
<accession>A0AAE3IWF6</accession>
<dbReference type="NCBIfam" id="NF010183">
    <property type="entry name" value="PRK13662.1"/>
    <property type="match status" value="1"/>
</dbReference>
<protein>
    <recommendedName>
        <fullName evidence="4">Nucleoside triphosphate/diphosphate phosphatase</fullName>
        <ecNumber evidence="4">3.6.1.15</ecNumber>
        <ecNumber evidence="4">3.6.1.6</ecNumber>
    </recommendedName>
</protein>
<feature type="binding site" evidence="4">
    <location>
        <position position="107"/>
    </location>
    <ligand>
        <name>Mg(2+)</name>
        <dbReference type="ChEBI" id="CHEBI:18420"/>
        <label>2</label>
    </ligand>
</feature>
<feature type="active site" description="Proton donor" evidence="4">
    <location>
        <position position="23"/>
    </location>
</feature>
<dbReference type="GO" id="GO:0017111">
    <property type="term" value="F:ribonucleoside triphosphate phosphatase activity"/>
    <property type="evidence" value="ECO:0007669"/>
    <property type="project" value="UniProtKB-UniRule"/>
</dbReference>
<dbReference type="InterPro" id="IPR050212">
    <property type="entry name" value="Ntdp-like"/>
</dbReference>
<dbReference type="PANTHER" id="PTHR39159:SF1">
    <property type="entry name" value="UPF0374 PROTEIN YGAC"/>
    <property type="match status" value="1"/>
</dbReference>
<evidence type="ECO:0000256" key="1">
    <source>
        <dbReference type="ARBA" id="ARBA00022723"/>
    </source>
</evidence>
<dbReference type="EMBL" id="JAOUSF010000004">
    <property type="protein sequence ID" value="MCU9614646.1"/>
    <property type="molecule type" value="Genomic_DNA"/>
</dbReference>
<dbReference type="Gene3D" id="2.40.380.10">
    <property type="entry name" value="FomD-like"/>
    <property type="match status" value="1"/>
</dbReference>
<dbReference type="HAMAP" id="MF_01568">
    <property type="entry name" value="Ntdp"/>
    <property type="match status" value="1"/>
</dbReference>
<evidence type="ECO:0000259" key="5">
    <source>
        <dbReference type="Pfam" id="PF04167"/>
    </source>
</evidence>
<feature type="binding site" evidence="4">
    <location>
        <position position="87"/>
    </location>
    <ligand>
        <name>Mg(2+)</name>
        <dbReference type="ChEBI" id="CHEBI:18420"/>
        <label>1</label>
    </ligand>
</feature>
<keyword evidence="3 4" id="KW-0460">Magnesium</keyword>
<comment type="catalytic activity">
    <reaction evidence="4">
        <text>a ribonucleoside 5'-diphosphate + H2O = a ribonucleoside 5'-phosphate + phosphate + H(+)</text>
        <dbReference type="Rhea" id="RHEA:36799"/>
        <dbReference type="ChEBI" id="CHEBI:15377"/>
        <dbReference type="ChEBI" id="CHEBI:15378"/>
        <dbReference type="ChEBI" id="CHEBI:43474"/>
        <dbReference type="ChEBI" id="CHEBI:57930"/>
        <dbReference type="ChEBI" id="CHEBI:58043"/>
        <dbReference type="EC" id="3.6.1.6"/>
    </reaction>
</comment>
<comment type="caution">
    <text evidence="6">The sequence shown here is derived from an EMBL/GenBank/DDBJ whole genome shotgun (WGS) entry which is preliminary data.</text>
</comment>
<feature type="binding site" evidence="4">
    <location>
        <position position="103"/>
    </location>
    <ligand>
        <name>Mg(2+)</name>
        <dbReference type="ChEBI" id="CHEBI:18420"/>
        <label>1</label>
    </ligand>
</feature>
<feature type="binding site" evidence="4">
    <location>
        <position position="105"/>
    </location>
    <ligand>
        <name>Mg(2+)</name>
        <dbReference type="ChEBI" id="CHEBI:18420"/>
        <label>2</label>
    </ligand>
</feature>
<comment type="catalytic activity">
    <reaction evidence="4">
        <text>a ribonucleoside 5'-triphosphate + H2O = a ribonucleoside 5'-diphosphate + phosphate + H(+)</text>
        <dbReference type="Rhea" id="RHEA:23680"/>
        <dbReference type="ChEBI" id="CHEBI:15377"/>
        <dbReference type="ChEBI" id="CHEBI:15378"/>
        <dbReference type="ChEBI" id="CHEBI:43474"/>
        <dbReference type="ChEBI" id="CHEBI:57930"/>
        <dbReference type="ChEBI" id="CHEBI:61557"/>
        <dbReference type="EC" id="3.6.1.15"/>
    </reaction>
</comment>
<dbReference type="InterPro" id="IPR035930">
    <property type="entry name" value="FomD-like_sf"/>
</dbReference>
<feature type="binding site" evidence="4">
    <location>
        <position position="107"/>
    </location>
    <ligand>
        <name>Mg(2+)</name>
        <dbReference type="ChEBI" id="CHEBI:18420"/>
        <label>1</label>
    </ligand>
</feature>
<comment type="function">
    <text evidence="4">Has nucleoside phosphatase activity towards nucleoside triphosphates and nucleoside diphosphates.</text>
</comment>
<dbReference type="PIRSF" id="PIRSF028345">
    <property type="entry name" value="UCP028345"/>
    <property type="match status" value="1"/>
</dbReference>
<keyword evidence="7" id="KW-1185">Reference proteome</keyword>
<comment type="similarity">
    <text evidence="4">Belongs to the Ntdp family.</text>
</comment>
<feature type="binding site" evidence="4">
    <location>
        <position position="120"/>
    </location>
    <ligand>
        <name>Mg(2+)</name>
        <dbReference type="ChEBI" id="CHEBI:18420"/>
        <label>2</label>
    </ligand>
</feature>
<dbReference type="SUPFAM" id="SSF159234">
    <property type="entry name" value="FomD-like"/>
    <property type="match status" value="1"/>
</dbReference>
<feature type="domain" description="DUF402" evidence="5">
    <location>
        <begin position="18"/>
        <end position="156"/>
    </location>
</feature>
<evidence type="ECO:0000256" key="2">
    <source>
        <dbReference type="ARBA" id="ARBA00022801"/>
    </source>
</evidence>
<proteinExistence type="inferred from homology"/>
<dbReference type="EC" id="3.6.1.15" evidence="4"/>
<reference evidence="6" key="1">
    <citation type="submission" date="2022-10" db="EMBL/GenBank/DDBJ databases">
        <title>Description of Fervidibacillus gen. nov. in the family Fervidibacillaceae fam. nov. with two species, Fervidibacillus albus sp. nov., and Fervidibacillus halotolerans sp. nov., isolated from tidal flat sediments.</title>
        <authorList>
            <person name="Kwon K.K."/>
            <person name="Yang S.-H."/>
        </authorList>
    </citation>
    <scope>NUCLEOTIDE SEQUENCE</scope>
    <source>
        <strain evidence="6">JCM 19140</strain>
    </source>
</reference>
<sequence>MGIPMEGETIQIHSYKHDGHIHRVWEETTVLKGTKSIVIGGNDRTTVTESDGRTWITREPAICYFHSQHWFNIIGMLREDGIHYYCNLSSPFVVDDEALKYIDYDLDIKVFPDMTFVILDEDEYEEHRQLMGYPDVIDKILKANMDKLIKWIRQKKGPFAPDFIDTWYERYLTYRNF</sequence>
<dbReference type="InterPro" id="IPR007295">
    <property type="entry name" value="DUF402"/>
</dbReference>
<dbReference type="EC" id="3.6.1.6" evidence="4"/>
<name>A0AAE3IWF6_9BACI</name>
<organism evidence="6 7">
    <name type="scientific">Perspicuibacillus lycopersici</name>
    <dbReference type="NCBI Taxonomy" id="1325689"/>
    <lineage>
        <taxon>Bacteria</taxon>
        <taxon>Bacillati</taxon>
        <taxon>Bacillota</taxon>
        <taxon>Bacilli</taxon>
        <taxon>Bacillales</taxon>
        <taxon>Bacillaceae</taxon>
        <taxon>Perspicuibacillus</taxon>
    </lineage>
</organism>
<comment type="cofactor">
    <cofactor evidence="4">
        <name>Mg(2+)</name>
        <dbReference type="ChEBI" id="CHEBI:18420"/>
    </cofactor>
</comment>
<dbReference type="Pfam" id="PF04167">
    <property type="entry name" value="DUF402"/>
    <property type="match status" value="1"/>
</dbReference>
<dbReference type="Proteomes" id="UP001209318">
    <property type="component" value="Unassembled WGS sequence"/>
</dbReference>
<dbReference type="GO" id="GO:0000287">
    <property type="term" value="F:magnesium ion binding"/>
    <property type="evidence" value="ECO:0007669"/>
    <property type="project" value="UniProtKB-UniRule"/>
</dbReference>